<dbReference type="EMBL" id="FSQZ01000001">
    <property type="protein sequence ID" value="SIN67297.1"/>
    <property type="molecule type" value="Genomic_DNA"/>
</dbReference>
<dbReference type="InterPro" id="IPR001041">
    <property type="entry name" value="2Fe-2S_ferredoxin-type"/>
</dbReference>
<dbReference type="InterPro" id="IPR017900">
    <property type="entry name" value="4Fe4S_Fe_S_CS"/>
</dbReference>
<dbReference type="Gene3D" id="3.10.20.740">
    <property type="match status" value="1"/>
</dbReference>
<evidence type="ECO:0000313" key="7">
    <source>
        <dbReference type="EMBL" id="SIN67297.1"/>
    </source>
</evidence>
<evidence type="ECO:0000256" key="1">
    <source>
        <dbReference type="ARBA" id="ARBA00022485"/>
    </source>
</evidence>
<dbReference type="Pfam" id="PF13510">
    <property type="entry name" value="Fer2_4"/>
    <property type="match status" value="1"/>
</dbReference>
<keyword evidence="2" id="KW-0479">Metal-binding</keyword>
<keyword evidence="8" id="KW-1185">Reference proteome</keyword>
<feature type="domain" description="4Fe-4S ferredoxin-type" evidence="6">
    <location>
        <begin position="119"/>
        <end position="149"/>
    </location>
</feature>
<sequence length="247" mass="27651">MRDPIDIVIDGVSLSVPMETTVLEAAQMAGVEIPTLCHHPALPPDGNCRLCMVEILRPGRRGELAISCMYPIRAQIEVNTKSDEVIRARKFVLKLLLNRAPKSARLNALANEYGVSVESRFSFDPDECVRCDRCVRACETLGPSAIGPAWRGFNKRIVPPFMEPPRQCIGCGACADVCPTGYIECVDEGDERTIWDRKFTLIRCPICGQTYTTEEALKFAGIEDPDARLCPRCRKREYASKFRIFVH</sequence>
<keyword evidence="3" id="KW-0408">Iron</keyword>
<proteinExistence type="predicted"/>
<evidence type="ECO:0000259" key="5">
    <source>
        <dbReference type="PROSITE" id="PS51085"/>
    </source>
</evidence>
<name>A0ABY1JD42_9BACT</name>
<dbReference type="PROSITE" id="PS00198">
    <property type="entry name" value="4FE4S_FER_1"/>
    <property type="match status" value="2"/>
</dbReference>
<dbReference type="PANTHER" id="PTHR24960:SF84">
    <property type="entry name" value="HYDROGENASE SUBUNIT"/>
    <property type="match status" value="1"/>
</dbReference>
<accession>A0ABY1JD42</accession>
<evidence type="ECO:0000256" key="4">
    <source>
        <dbReference type="ARBA" id="ARBA00023014"/>
    </source>
</evidence>
<dbReference type="InterPro" id="IPR050157">
    <property type="entry name" value="PSI_iron-sulfur_center"/>
</dbReference>
<feature type="domain" description="2Fe-2S ferredoxin-type" evidence="5">
    <location>
        <begin position="3"/>
        <end position="84"/>
    </location>
</feature>
<keyword evidence="1" id="KW-0004">4Fe-4S</keyword>
<keyword evidence="4" id="KW-0411">Iron-sulfur</keyword>
<dbReference type="InterPro" id="IPR036010">
    <property type="entry name" value="2Fe-2S_ferredoxin-like_sf"/>
</dbReference>
<protein>
    <submittedName>
        <fullName evidence="7">4Fe-4S dicluster domain-containing protein</fullName>
    </submittedName>
</protein>
<dbReference type="Pfam" id="PF14697">
    <property type="entry name" value="Fer4_21"/>
    <property type="match status" value="1"/>
</dbReference>
<reference evidence="7 8" key="1">
    <citation type="submission" date="2016-11" db="EMBL/GenBank/DDBJ databases">
        <authorList>
            <person name="Varghese N."/>
            <person name="Submissions S."/>
        </authorList>
    </citation>
    <scope>NUCLEOTIDE SEQUENCE [LARGE SCALE GENOMIC DNA]</scope>
    <source>
        <strain evidence="7 8">DSM 20664</strain>
    </source>
</reference>
<dbReference type="Proteomes" id="UP000185093">
    <property type="component" value="Unassembled WGS sequence"/>
</dbReference>
<evidence type="ECO:0000256" key="2">
    <source>
        <dbReference type="ARBA" id="ARBA00022723"/>
    </source>
</evidence>
<evidence type="ECO:0000259" key="6">
    <source>
        <dbReference type="PROSITE" id="PS51379"/>
    </source>
</evidence>
<comment type="caution">
    <text evidence="7">The sequence shown here is derived from an EMBL/GenBank/DDBJ whole genome shotgun (WGS) entry which is preliminary data.</text>
</comment>
<dbReference type="SUPFAM" id="SSF54292">
    <property type="entry name" value="2Fe-2S ferredoxin-like"/>
    <property type="match status" value="1"/>
</dbReference>
<organism evidence="7 8">
    <name type="scientific">Acetomicrobium flavidum</name>
    <dbReference type="NCBI Taxonomy" id="49896"/>
    <lineage>
        <taxon>Bacteria</taxon>
        <taxon>Thermotogati</taxon>
        <taxon>Synergistota</taxon>
        <taxon>Synergistia</taxon>
        <taxon>Synergistales</taxon>
        <taxon>Acetomicrobiaceae</taxon>
        <taxon>Acetomicrobium</taxon>
    </lineage>
</organism>
<dbReference type="Gene3D" id="3.30.70.20">
    <property type="match status" value="1"/>
</dbReference>
<dbReference type="PROSITE" id="PS51379">
    <property type="entry name" value="4FE4S_FER_2"/>
    <property type="match status" value="2"/>
</dbReference>
<dbReference type="SUPFAM" id="SSF54862">
    <property type="entry name" value="4Fe-4S ferredoxins"/>
    <property type="match status" value="1"/>
</dbReference>
<dbReference type="PROSITE" id="PS51085">
    <property type="entry name" value="2FE2S_FER_2"/>
    <property type="match status" value="1"/>
</dbReference>
<evidence type="ECO:0000313" key="8">
    <source>
        <dbReference type="Proteomes" id="UP000185093"/>
    </source>
</evidence>
<gene>
    <name evidence="7" type="ORF">SAMN05444368_1040</name>
</gene>
<dbReference type="RefSeq" id="WP_074199497.1">
    <property type="nucleotide sequence ID" value="NZ_FSQZ01000001.1"/>
</dbReference>
<dbReference type="CDD" id="cd00207">
    <property type="entry name" value="fer2"/>
    <property type="match status" value="1"/>
</dbReference>
<dbReference type="InterPro" id="IPR017896">
    <property type="entry name" value="4Fe4S_Fe-S-bd"/>
</dbReference>
<feature type="domain" description="4Fe-4S ferredoxin-type" evidence="6">
    <location>
        <begin position="158"/>
        <end position="188"/>
    </location>
</feature>
<evidence type="ECO:0000256" key="3">
    <source>
        <dbReference type="ARBA" id="ARBA00023004"/>
    </source>
</evidence>
<dbReference type="PANTHER" id="PTHR24960">
    <property type="entry name" value="PHOTOSYSTEM I IRON-SULFUR CENTER-RELATED"/>
    <property type="match status" value="1"/>
</dbReference>